<evidence type="ECO:0000256" key="15">
    <source>
        <dbReference type="SAM" id="Phobius"/>
    </source>
</evidence>
<dbReference type="InterPro" id="IPR005467">
    <property type="entry name" value="His_kinase_dom"/>
</dbReference>
<organism evidence="17 18">
    <name type="scientific">Macrococcoides canis</name>
    <dbReference type="NCBI Taxonomy" id="1855823"/>
    <lineage>
        <taxon>Bacteria</taxon>
        <taxon>Bacillati</taxon>
        <taxon>Bacillota</taxon>
        <taxon>Bacilli</taxon>
        <taxon>Bacillales</taxon>
        <taxon>Staphylococcaceae</taxon>
        <taxon>Macrococcoides</taxon>
    </lineage>
</organism>
<dbReference type="GO" id="GO:0005524">
    <property type="term" value="F:ATP binding"/>
    <property type="evidence" value="ECO:0007669"/>
    <property type="project" value="UniProtKB-KW"/>
</dbReference>
<dbReference type="SMART" id="SM00387">
    <property type="entry name" value="HATPase_c"/>
    <property type="match status" value="1"/>
</dbReference>
<accession>A0A1W7A917</accession>
<comment type="catalytic activity">
    <reaction evidence="1">
        <text>ATP + protein L-histidine = ADP + protein N-phospho-L-histidine.</text>
        <dbReference type="EC" id="2.7.13.3"/>
    </reaction>
</comment>
<evidence type="ECO:0000256" key="12">
    <source>
        <dbReference type="ARBA" id="ARBA00023136"/>
    </source>
</evidence>
<dbReference type="PANTHER" id="PTHR45453:SF2">
    <property type="entry name" value="HISTIDINE KINASE"/>
    <property type="match status" value="1"/>
</dbReference>
<evidence type="ECO:0000256" key="3">
    <source>
        <dbReference type="ARBA" id="ARBA00012438"/>
    </source>
</evidence>
<feature type="domain" description="Histidine kinase" evidence="16">
    <location>
        <begin position="94"/>
        <end position="293"/>
    </location>
</feature>
<dbReference type="EMBL" id="CP021059">
    <property type="protein sequence ID" value="ARQ06091.1"/>
    <property type="molecule type" value="Genomic_DNA"/>
</dbReference>
<feature type="transmembrane region" description="Helical" evidence="15">
    <location>
        <begin position="34"/>
        <end position="52"/>
    </location>
</feature>
<evidence type="ECO:0000313" key="17">
    <source>
        <dbReference type="EMBL" id="ARQ06091.1"/>
    </source>
</evidence>
<evidence type="ECO:0000256" key="5">
    <source>
        <dbReference type="ARBA" id="ARBA00022679"/>
    </source>
</evidence>
<evidence type="ECO:0000256" key="1">
    <source>
        <dbReference type="ARBA" id="ARBA00000085"/>
    </source>
</evidence>
<keyword evidence="9" id="KW-0067">ATP-binding</keyword>
<dbReference type="EC" id="2.7.13.3" evidence="3"/>
<evidence type="ECO:0000256" key="9">
    <source>
        <dbReference type="ARBA" id="ARBA00022840"/>
    </source>
</evidence>
<evidence type="ECO:0000256" key="10">
    <source>
        <dbReference type="ARBA" id="ARBA00022989"/>
    </source>
</evidence>
<dbReference type="STRING" id="1855823.MCCS_04250"/>
<keyword evidence="14" id="KW-0175">Coiled coil</keyword>
<gene>
    <name evidence="17" type="primary">graS</name>
    <name evidence="17" type="ORF">MCCS_04250</name>
</gene>
<protein>
    <recommendedName>
        <fullName evidence="3">histidine kinase</fullName>
        <ecNumber evidence="3">2.7.13.3</ecNumber>
    </recommendedName>
    <alternativeName>
        <fullName evidence="13">Glycopeptide resistance-associated protein S</fullName>
    </alternativeName>
</protein>
<feature type="coiled-coil region" evidence="14">
    <location>
        <begin position="60"/>
        <end position="87"/>
    </location>
</feature>
<evidence type="ECO:0000256" key="13">
    <source>
        <dbReference type="ARBA" id="ARBA00042987"/>
    </source>
</evidence>
<dbReference type="InterPro" id="IPR050351">
    <property type="entry name" value="BphY/WalK/GraS-like"/>
</dbReference>
<dbReference type="Proteomes" id="UP000194154">
    <property type="component" value="Chromosome"/>
</dbReference>
<dbReference type="Pfam" id="PF02518">
    <property type="entry name" value="HATPase_c"/>
    <property type="match status" value="1"/>
</dbReference>
<dbReference type="GeneID" id="35294572"/>
<keyword evidence="7" id="KW-0547">Nucleotide-binding</keyword>
<dbReference type="GO" id="GO:0016036">
    <property type="term" value="P:cellular response to phosphate starvation"/>
    <property type="evidence" value="ECO:0007669"/>
    <property type="project" value="TreeGrafter"/>
</dbReference>
<evidence type="ECO:0000313" key="18">
    <source>
        <dbReference type="Proteomes" id="UP000194154"/>
    </source>
</evidence>
<keyword evidence="6 15" id="KW-0812">Transmembrane</keyword>
<reference evidence="17 18" key="1">
    <citation type="journal article" date="2017" name="Int. J. Syst. Evol. Microbiol.">
        <title>Macrococcus canis sp. nov., a skin bacterium associated with infections in dogs.</title>
        <authorList>
            <person name="Gobeli Brawand S."/>
            <person name="Cotting K."/>
            <person name="Gomez-Sanz E."/>
            <person name="Collaud A."/>
            <person name="Thomann A."/>
            <person name="Brodard I."/>
            <person name="Rodriguez-Campos S."/>
            <person name="Strauss C."/>
            <person name="Perreten V."/>
        </authorList>
    </citation>
    <scope>NUCLEOTIDE SEQUENCE [LARGE SCALE GENOMIC DNA]</scope>
    <source>
        <strain evidence="17 18">KM45013</strain>
    </source>
</reference>
<proteinExistence type="predicted"/>
<evidence type="ECO:0000259" key="16">
    <source>
        <dbReference type="PROSITE" id="PS50109"/>
    </source>
</evidence>
<dbReference type="InterPro" id="IPR003594">
    <property type="entry name" value="HATPase_dom"/>
</dbReference>
<dbReference type="GO" id="GO:0000155">
    <property type="term" value="F:phosphorelay sensor kinase activity"/>
    <property type="evidence" value="ECO:0007669"/>
    <property type="project" value="TreeGrafter"/>
</dbReference>
<feature type="transmembrane region" description="Helical" evidence="15">
    <location>
        <begin position="12"/>
        <end position="28"/>
    </location>
</feature>
<dbReference type="PANTHER" id="PTHR45453">
    <property type="entry name" value="PHOSPHATE REGULON SENSOR PROTEIN PHOR"/>
    <property type="match status" value="1"/>
</dbReference>
<dbReference type="PRINTS" id="PR00344">
    <property type="entry name" value="BCTRLSENSOR"/>
</dbReference>
<evidence type="ECO:0000256" key="11">
    <source>
        <dbReference type="ARBA" id="ARBA00023012"/>
    </source>
</evidence>
<keyword evidence="10 15" id="KW-1133">Transmembrane helix</keyword>
<keyword evidence="11" id="KW-0902">Two-component regulatory system</keyword>
<sequence>MSFLKTIQREIYIIVLICALFFFILLMYNVPFQAYLIGLGIVLFISIIYWIIRFINYRQEQTLQELNEDLKIENHRLRNDFINYQSEVESYFLMWVHQIKTPITASKLLLEDPNENVVSSVRNEVLQIDNYTNLALNYLKLMNQKTDMLFMEVSIDELVRPLIKRYSIQFIHYQTKLHYDKRNAMVLTDAKWASIMIEQLLNNALKYARGKDVWITFNDDSKTLSIRDNGIGINASDLPKIFDKGFSGYNGRLSEKSSGIGLYIVNTISKRLGHKVSVNSTINEGSTFTIQFK</sequence>
<evidence type="ECO:0000256" key="8">
    <source>
        <dbReference type="ARBA" id="ARBA00022777"/>
    </source>
</evidence>
<name>A0A1W7A917_9STAP</name>
<comment type="subcellular location">
    <subcellularLocation>
        <location evidence="2">Cell membrane</location>
        <topology evidence="2">Multi-pass membrane protein</topology>
    </subcellularLocation>
</comment>
<dbReference type="InterPro" id="IPR004358">
    <property type="entry name" value="Sig_transdc_His_kin-like_C"/>
</dbReference>
<dbReference type="PROSITE" id="PS50109">
    <property type="entry name" value="HIS_KIN"/>
    <property type="match status" value="1"/>
</dbReference>
<dbReference type="InterPro" id="IPR036890">
    <property type="entry name" value="HATPase_C_sf"/>
</dbReference>
<dbReference type="Gene3D" id="3.30.565.10">
    <property type="entry name" value="Histidine kinase-like ATPase, C-terminal domain"/>
    <property type="match status" value="1"/>
</dbReference>
<dbReference type="KEGG" id="mcak:MCCS_04250"/>
<keyword evidence="5 17" id="KW-0808">Transferase</keyword>
<keyword evidence="18" id="KW-1185">Reference proteome</keyword>
<evidence type="ECO:0000256" key="2">
    <source>
        <dbReference type="ARBA" id="ARBA00004651"/>
    </source>
</evidence>
<dbReference type="RefSeq" id="WP_167625942.1">
    <property type="nucleotide sequence ID" value="NZ_CBCRZA010000003.1"/>
</dbReference>
<keyword evidence="8 17" id="KW-0418">Kinase</keyword>
<dbReference type="GO" id="GO:0004721">
    <property type="term" value="F:phosphoprotein phosphatase activity"/>
    <property type="evidence" value="ECO:0007669"/>
    <property type="project" value="TreeGrafter"/>
</dbReference>
<evidence type="ECO:0000256" key="6">
    <source>
        <dbReference type="ARBA" id="ARBA00022692"/>
    </source>
</evidence>
<dbReference type="SUPFAM" id="SSF55874">
    <property type="entry name" value="ATPase domain of HSP90 chaperone/DNA topoisomerase II/histidine kinase"/>
    <property type="match status" value="1"/>
</dbReference>
<evidence type="ECO:0000256" key="14">
    <source>
        <dbReference type="SAM" id="Coils"/>
    </source>
</evidence>
<dbReference type="GO" id="GO:0005886">
    <property type="term" value="C:plasma membrane"/>
    <property type="evidence" value="ECO:0007669"/>
    <property type="project" value="UniProtKB-SubCell"/>
</dbReference>
<evidence type="ECO:0000256" key="4">
    <source>
        <dbReference type="ARBA" id="ARBA00022475"/>
    </source>
</evidence>
<keyword evidence="12 15" id="KW-0472">Membrane</keyword>
<evidence type="ECO:0000256" key="7">
    <source>
        <dbReference type="ARBA" id="ARBA00022741"/>
    </source>
</evidence>
<keyword evidence="4" id="KW-1003">Cell membrane</keyword>
<dbReference type="AlphaFoldDB" id="A0A1W7A917"/>